<feature type="transmembrane region" description="Helical" evidence="19">
    <location>
        <begin position="760"/>
        <end position="783"/>
    </location>
</feature>
<dbReference type="PROSITE" id="PS00237">
    <property type="entry name" value="G_PROTEIN_RECEP_F1_1"/>
    <property type="match status" value="1"/>
</dbReference>
<protein>
    <submittedName>
        <fullName evidence="21">TRNT1 nucleotidyltransferase</fullName>
    </submittedName>
</protein>
<keyword evidence="16 19" id="KW-0325">Glycoprotein</keyword>
<keyword evidence="6 19" id="KW-0812">Transmembrane</keyword>
<dbReference type="InterPro" id="IPR002646">
    <property type="entry name" value="PolA_pol_head_dom"/>
</dbReference>
<dbReference type="EMBL" id="JAATIS010000094">
    <property type="protein sequence ID" value="KAG2471215.1"/>
    <property type="molecule type" value="Genomic_DNA"/>
</dbReference>
<sequence>MQLKNKEFQALFTDGLKRIAELFKENNFELRIAGGAVRDLLNGKQPQDVDFATTATPDQMKNLFQAAGIRMINNKGEKHGTITARLHEQNFEVTTLRIDVLTDGRHAEVEFTTDWEKDAERRDLTINSMFLGLDGTLYDYYDGYEDLKNRKVRFVGNAAQRIQEDYLRILRYFRFYGRVAKEPENHEPETLKAIKDNAKGLGAISGERIWVELKKILTGSHAAHLVTLMYDLNVASYIGLPINGNLEELKRVWMNAQHLSAKPVTILSALFRGQDDVNTLDLRLKISKEEKNLGLFLVKYRRDLVKDTNETDCLKPYRDFVIDSREPDSLIRVCELLRYQGEEQLLAQMETWSIPRFPVSGHDLRKIGIVSGKEIGTILQTLRDLWKKSSYSMDKEELLKTTGQADRPPKPYPKMDRLLLAASVTQKASQSRGAATAKARSPIVRSVGHRMAKATYLRRLQPLKTTEKGMRIFNANVSNASLRLDSNGGSDRNEKLAQVEVAVLGVIFLCASVLNFGLLAILWRRRKQVSRMRVFVLHLCLADLVVAFFQVFPQLFWDITDRFVGPDFVCKMVKYMQVVGMFASTYMIVVMTIDRYQAICNPMVTFQRKRTRWNAPVCVAWGISLLGSLPQFFIFSKTEVSEGVFDCWASFIDPWGLKAYVTWTTFVIFILPVVTVIACQVRICRAIQINLYIKTHQEGDDAGDTPLPSRASSVIGVSKARIKTVKMTVVIVMVYIICWAPFFTVQLWSVWDEEAPTETATFTILMLLANLNSCTNPCIYLFFSGQLSKGLGTLLCREHSDLKDSTPEEATVTSTVYVSLKSSSDSR</sequence>
<dbReference type="Gene3D" id="1.20.1070.10">
    <property type="entry name" value="Rhodopsin 7-helix transmembrane proteins"/>
    <property type="match status" value="1"/>
</dbReference>
<dbReference type="SUPFAM" id="SSF81301">
    <property type="entry name" value="Nucleotidyltransferase"/>
    <property type="match status" value="1"/>
</dbReference>
<evidence type="ECO:0000256" key="17">
    <source>
        <dbReference type="ARBA" id="ARBA00023224"/>
    </source>
</evidence>
<dbReference type="CDD" id="cd05398">
    <property type="entry name" value="NT_ClassII-CCAase"/>
    <property type="match status" value="1"/>
</dbReference>
<evidence type="ECO:0000256" key="2">
    <source>
        <dbReference type="ARBA" id="ARBA00004651"/>
    </source>
</evidence>
<gene>
    <name evidence="21" type="primary">Trnt1</name>
    <name evidence="21" type="ORF">GTO96_0005094</name>
</gene>
<comment type="cofactor">
    <cofactor evidence="1">
        <name>Mg(2+)</name>
        <dbReference type="ChEBI" id="CHEBI:18420"/>
    </cofactor>
</comment>
<dbReference type="GO" id="GO:0046872">
    <property type="term" value="F:metal ion binding"/>
    <property type="evidence" value="ECO:0007669"/>
    <property type="project" value="UniProtKB-KW"/>
</dbReference>
<feature type="transmembrane region" description="Helical" evidence="19">
    <location>
        <begin position="501"/>
        <end position="523"/>
    </location>
</feature>
<feature type="transmembrane region" description="Helical" evidence="19">
    <location>
        <begin position="613"/>
        <end position="635"/>
    </location>
</feature>
<evidence type="ECO:0000259" key="20">
    <source>
        <dbReference type="PROSITE" id="PS50262"/>
    </source>
</evidence>
<keyword evidence="14 19" id="KW-0472">Membrane</keyword>
<dbReference type="GO" id="GO:0005000">
    <property type="term" value="F:vasopressin receptor activity"/>
    <property type="evidence" value="ECO:0007669"/>
    <property type="project" value="InterPro"/>
</dbReference>
<keyword evidence="7" id="KW-0819">tRNA processing</keyword>
<evidence type="ECO:0000256" key="11">
    <source>
        <dbReference type="ARBA" id="ARBA00022842"/>
    </source>
</evidence>
<comment type="similarity">
    <text evidence="3 18">Belongs to the tRNA nucleotidyltransferase/poly(A) polymerase family.</text>
</comment>
<keyword evidence="17 19" id="KW-0807">Transducer</keyword>
<comment type="subcellular location">
    <subcellularLocation>
        <location evidence="2 19">Cell membrane</location>
        <topology evidence="2 19">Multi-pass membrane protein</topology>
    </subcellularLocation>
</comment>
<organism evidence="21 22">
    <name type="scientific">Polypterus senegalus</name>
    <name type="common">Senegal bichir</name>
    <dbReference type="NCBI Taxonomy" id="55291"/>
    <lineage>
        <taxon>Eukaryota</taxon>
        <taxon>Metazoa</taxon>
        <taxon>Chordata</taxon>
        <taxon>Craniata</taxon>
        <taxon>Vertebrata</taxon>
        <taxon>Euteleostomi</taxon>
        <taxon>Actinopterygii</taxon>
        <taxon>Polypteriformes</taxon>
        <taxon>Polypteridae</taxon>
        <taxon>Polypterus</taxon>
    </lineage>
</organism>
<feature type="domain" description="G-protein coupled receptors family 1 profile" evidence="20">
    <location>
        <begin position="514"/>
        <end position="780"/>
    </location>
</feature>
<keyword evidence="4" id="KW-1003">Cell membrane</keyword>
<keyword evidence="10" id="KW-0547">Nucleotide-binding</keyword>
<evidence type="ECO:0000256" key="14">
    <source>
        <dbReference type="ARBA" id="ARBA00023136"/>
    </source>
</evidence>
<feature type="transmembrane region" description="Helical" evidence="19">
    <location>
        <begin position="660"/>
        <end position="679"/>
    </location>
</feature>
<dbReference type="InterPro" id="IPR032828">
    <property type="entry name" value="PolyA_RNA-bd"/>
</dbReference>
<evidence type="ECO:0000256" key="1">
    <source>
        <dbReference type="ARBA" id="ARBA00001946"/>
    </source>
</evidence>
<evidence type="ECO:0000313" key="22">
    <source>
        <dbReference type="Proteomes" id="UP000886611"/>
    </source>
</evidence>
<evidence type="ECO:0000313" key="21">
    <source>
        <dbReference type="EMBL" id="KAG2471215.1"/>
    </source>
</evidence>
<evidence type="ECO:0000256" key="15">
    <source>
        <dbReference type="ARBA" id="ARBA00023170"/>
    </source>
</evidence>
<keyword evidence="9" id="KW-0479">Metal-binding</keyword>
<dbReference type="AlphaFoldDB" id="A0A8X7XL71"/>
<accession>A0A8X7XL71</accession>
<feature type="transmembrane region" description="Helical" evidence="19">
    <location>
        <begin position="575"/>
        <end position="593"/>
    </location>
</feature>
<reference evidence="21 22" key="1">
    <citation type="journal article" date="2021" name="Cell">
        <title>Tracing the genetic footprints of vertebrate landing in non-teleost ray-finned fishes.</title>
        <authorList>
            <person name="Bi X."/>
            <person name="Wang K."/>
            <person name="Yang L."/>
            <person name="Pan H."/>
            <person name="Jiang H."/>
            <person name="Wei Q."/>
            <person name="Fang M."/>
            <person name="Yu H."/>
            <person name="Zhu C."/>
            <person name="Cai Y."/>
            <person name="He Y."/>
            <person name="Gan X."/>
            <person name="Zeng H."/>
            <person name="Yu D."/>
            <person name="Zhu Y."/>
            <person name="Jiang H."/>
            <person name="Qiu Q."/>
            <person name="Yang H."/>
            <person name="Zhang Y.E."/>
            <person name="Wang W."/>
            <person name="Zhu M."/>
            <person name="He S."/>
            <person name="Zhang G."/>
        </authorList>
    </citation>
    <scope>NUCLEOTIDE SEQUENCE [LARGE SCALE GENOMIC DNA]</scope>
    <source>
        <strain evidence="21">Bchr_013</strain>
    </source>
</reference>
<keyword evidence="18" id="KW-0694">RNA-binding</keyword>
<dbReference type="Pfam" id="PF00001">
    <property type="entry name" value="7tm_1"/>
    <property type="match status" value="1"/>
</dbReference>
<proteinExistence type="inferred from homology"/>
<dbReference type="CDD" id="cd15388">
    <property type="entry name" value="7tmA_V2R"/>
    <property type="match status" value="1"/>
</dbReference>
<evidence type="ECO:0000256" key="12">
    <source>
        <dbReference type="ARBA" id="ARBA00022989"/>
    </source>
</evidence>
<dbReference type="GO" id="GO:0005886">
    <property type="term" value="C:plasma membrane"/>
    <property type="evidence" value="ECO:0007669"/>
    <property type="project" value="UniProtKB-SubCell"/>
</dbReference>
<dbReference type="GO" id="GO:0000166">
    <property type="term" value="F:nucleotide binding"/>
    <property type="evidence" value="ECO:0007669"/>
    <property type="project" value="UniProtKB-KW"/>
</dbReference>
<dbReference type="GO" id="GO:0005739">
    <property type="term" value="C:mitochondrion"/>
    <property type="evidence" value="ECO:0007669"/>
    <property type="project" value="TreeGrafter"/>
</dbReference>
<dbReference type="GO" id="GO:0016779">
    <property type="term" value="F:nucleotidyltransferase activity"/>
    <property type="evidence" value="ECO:0007669"/>
    <property type="project" value="UniProtKB-KW"/>
</dbReference>
<evidence type="ECO:0000256" key="19">
    <source>
        <dbReference type="RuleBase" id="RU046427"/>
    </source>
</evidence>
<keyword evidence="11" id="KW-0460">Magnesium</keyword>
<dbReference type="PANTHER" id="PTHR46173:SF1">
    <property type="entry name" value="CCA TRNA NUCLEOTIDYLTRANSFERASE 1, MITOCHONDRIAL"/>
    <property type="match status" value="1"/>
</dbReference>
<dbReference type="Gene3D" id="3.30.460.10">
    <property type="entry name" value="Beta Polymerase, domain 2"/>
    <property type="match status" value="1"/>
</dbReference>
<keyword evidence="13 19" id="KW-0297">G-protein coupled receptor</keyword>
<dbReference type="PRINTS" id="PR00896">
    <property type="entry name" value="VASOPRESSINR"/>
</dbReference>
<dbReference type="Proteomes" id="UP000886611">
    <property type="component" value="Unassembled WGS sequence"/>
</dbReference>
<dbReference type="Gene3D" id="1.10.3090.10">
    <property type="entry name" value="cca-adding enzyme, domain 2"/>
    <property type="match status" value="1"/>
</dbReference>
<dbReference type="InterPro" id="IPR001817">
    <property type="entry name" value="Vasoprsn_rcpt"/>
</dbReference>
<dbReference type="PROSITE" id="PS50262">
    <property type="entry name" value="G_PROTEIN_RECEP_F1_2"/>
    <property type="match status" value="1"/>
</dbReference>
<name>A0A8X7XL71_POLSE</name>
<feature type="transmembrane region" description="Helical" evidence="19">
    <location>
        <begin position="728"/>
        <end position="748"/>
    </location>
</feature>
<dbReference type="PRINTS" id="PR00237">
    <property type="entry name" value="GPCRRHODOPSN"/>
</dbReference>
<dbReference type="InterPro" id="IPR043519">
    <property type="entry name" value="NT_sf"/>
</dbReference>
<evidence type="ECO:0000256" key="9">
    <source>
        <dbReference type="ARBA" id="ARBA00022723"/>
    </source>
</evidence>
<dbReference type="GO" id="GO:0000049">
    <property type="term" value="F:tRNA binding"/>
    <property type="evidence" value="ECO:0007669"/>
    <property type="project" value="TreeGrafter"/>
</dbReference>
<evidence type="ECO:0000256" key="7">
    <source>
        <dbReference type="ARBA" id="ARBA00022694"/>
    </source>
</evidence>
<keyword evidence="22" id="KW-1185">Reference proteome</keyword>
<evidence type="ECO:0000256" key="8">
    <source>
        <dbReference type="ARBA" id="ARBA00022695"/>
    </source>
</evidence>
<comment type="similarity">
    <text evidence="19">Belongs to the G-protein coupled receptor 1 family. Vasopressin/oxytocin receptor subfamily.</text>
</comment>
<dbReference type="PANTHER" id="PTHR46173">
    <property type="entry name" value="CCA TRNA NUCLEOTIDYLTRANSFERASE 1, MITOCHONDRIAL"/>
    <property type="match status" value="1"/>
</dbReference>
<feature type="non-terminal residue" evidence="21">
    <location>
        <position position="1"/>
    </location>
</feature>
<feature type="transmembrane region" description="Helical" evidence="19">
    <location>
        <begin position="535"/>
        <end position="555"/>
    </location>
</feature>
<dbReference type="GO" id="GO:0001680">
    <property type="term" value="P:tRNA 3'-terminal CCA addition"/>
    <property type="evidence" value="ECO:0007669"/>
    <property type="project" value="TreeGrafter"/>
</dbReference>
<evidence type="ECO:0000256" key="13">
    <source>
        <dbReference type="ARBA" id="ARBA00023040"/>
    </source>
</evidence>
<dbReference type="Pfam" id="PF12627">
    <property type="entry name" value="PolyA_pol_RNAbd"/>
    <property type="match status" value="1"/>
</dbReference>
<keyword evidence="5 18" id="KW-0808">Transferase</keyword>
<keyword evidence="15 19" id="KW-0675">Receptor</keyword>
<dbReference type="SUPFAM" id="SSF81321">
    <property type="entry name" value="Family A G protein-coupled receptor-like"/>
    <property type="match status" value="1"/>
</dbReference>
<dbReference type="Pfam" id="PF01743">
    <property type="entry name" value="PolyA_pol"/>
    <property type="match status" value="1"/>
</dbReference>
<evidence type="ECO:0000256" key="6">
    <source>
        <dbReference type="ARBA" id="ARBA00022692"/>
    </source>
</evidence>
<dbReference type="FunFam" id="1.20.1070.10:FF:000205">
    <property type="entry name" value="[Arg8]-vasotocin receptor"/>
    <property type="match status" value="1"/>
</dbReference>
<dbReference type="GO" id="GO:1990180">
    <property type="term" value="P:mitochondrial tRNA 3'-end processing"/>
    <property type="evidence" value="ECO:0007669"/>
    <property type="project" value="TreeGrafter"/>
</dbReference>
<comment type="caution">
    <text evidence="21">The sequence shown here is derived from an EMBL/GenBank/DDBJ whole genome shotgun (WGS) entry which is preliminary data.</text>
</comment>
<keyword evidence="12 19" id="KW-1133">Transmembrane helix</keyword>
<dbReference type="InterPro" id="IPR017452">
    <property type="entry name" value="GPCR_Rhodpsn_7TM"/>
</dbReference>
<evidence type="ECO:0000256" key="3">
    <source>
        <dbReference type="ARBA" id="ARBA00007265"/>
    </source>
</evidence>
<evidence type="ECO:0000256" key="10">
    <source>
        <dbReference type="ARBA" id="ARBA00022741"/>
    </source>
</evidence>
<evidence type="ECO:0000256" key="16">
    <source>
        <dbReference type="ARBA" id="ARBA00023180"/>
    </source>
</evidence>
<evidence type="ECO:0000256" key="18">
    <source>
        <dbReference type="RuleBase" id="RU003953"/>
    </source>
</evidence>
<evidence type="ECO:0000256" key="4">
    <source>
        <dbReference type="ARBA" id="ARBA00022475"/>
    </source>
</evidence>
<evidence type="ECO:0000256" key="5">
    <source>
        <dbReference type="ARBA" id="ARBA00022679"/>
    </source>
</evidence>
<dbReference type="InterPro" id="IPR050264">
    <property type="entry name" value="Bact_CCA-adding_enz_type3_sf"/>
</dbReference>
<keyword evidence="8" id="KW-0548">Nucleotidyltransferase</keyword>
<feature type="non-terminal residue" evidence="21">
    <location>
        <position position="827"/>
    </location>
</feature>
<dbReference type="SUPFAM" id="SSF81891">
    <property type="entry name" value="Poly A polymerase C-terminal region-like"/>
    <property type="match status" value="1"/>
</dbReference>
<dbReference type="InterPro" id="IPR000276">
    <property type="entry name" value="GPCR_Rhodpsn"/>
</dbReference>